<dbReference type="GO" id="GO:0005975">
    <property type="term" value="P:carbohydrate metabolic process"/>
    <property type="evidence" value="ECO:0007669"/>
    <property type="project" value="InterPro"/>
</dbReference>
<proteinExistence type="predicted"/>
<keyword evidence="1 3" id="KW-0328">Glycosyltransferase</keyword>
<sequence length="293" mass="34327">MFLVYKKLMVIVKLMGGLGNQMFQYAVARKLSKNKNVYLDLNFLKQNNKSDDFFTARSYDLNIFSNLRSSILPSFISKIICSNSKITRLLKWFLPKKTSKFTYLDDTNIETKSTIETNLYLNGYFQNPLLFDEIRDLLLKEFTFPKLSKAVDQNKNLIKKSTNTVSIHIRRGDYLKANINSFHGLLPIEYYKNATELLNAKLIDATYFIFSDDPKWCETNFSFIEKKYIVSGNNQAWVDMYLMSQCEHHIVANSSFSWWGAWLNQNIDKIVIAPKKWFNSEETNIIPKEWISL</sequence>
<dbReference type="GO" id="GO:0016020">
    <property type="term" value="C:membrane"/>
    <property type="evidence" value="ECO:0007669"/>
    <property type="project" value="InterPro"/>
</dbReference>
<keyword evidence="2 3" id="KW-0808">Transferase</keyword>
<evidence type="ECO:0000256" key="1">
    <source>
        <dbReference type="ARBA" id="ARBA00022676"/>
    </source>
</evidence>
<gene>
    <name evidence="3" type="ORF">DU508_11475</name>
</gene>
<dbReference type="PANTHER" id="PTHR11927:SF9">
    <property type="entry name" value="L-FUCOSYLTRANSFERASE"/>
    <property type="match status" value="1"/>
</dbReference>
<dbReference type="Proteomes" id="UP000253961">
    <property type="component" value="Unassembled WGS sequence"/>
</dbReference>
<name>A0A369PUM5_9SPHI</name>
<evidence type="ECO:0000313" key="4">
    <source>
        <dbReference type="Proteomes" id="UP000253961"/>
    </source>
</evidence>
<organism evidence="3 4">
    <name type="scientific">Pedobacter chinensis</name>
    <dbReference type="NCBI Taxonomy" id="2282421"/>
    <lineage>
        <taxon>Bacteria</taxon>
        <taxon>Pseudomonadati</taxon>
        <taxon>Bacteroidota</taxon>
        <taxon>Sphingobacteriia</taxon>
        <taxon>Sphingobacteriales</taxon>
        <taxon>Sphingobacteriaceae</taxon>
        <taxon>Pedobacter</taxon>
    </lineage>
</organism>
<dbReference type="GO" id="GO:0008107">
    <property type="term" value="F:galactoside 2-alpha-L-fucosyltransferase activity"/>
    <property type="evidence" value="ECO:0007669"/>
    <property type="project" value="InterPro"/>
</dbReference>
<comment type="caution">
    <text evidence="3">The sequence shown here is derived from an EMBL/GenBank/DDBJ whole genome shotgun (WGS) entry which is preliminary data.</text>
</comment>
<evidence type="ECO:0000256" key="2">
    <source>
        <dbReference type="ARBA" id="ARBA00022679"/>
    </source>
</evidence>
<evidence type="ECO:0000313" key="3">
    <source>
        <dbReference type="EMBL" id="RDC56224.1"/>
    </source>
</evidence>
<keyword evidence="4" id="KW-1185">Reference proteome</keyword>
<protein>
    <submittedName>
        <fullName evidence="3">Alpha-1,2-fucosyltransferase</fullName>
    </submittedName>
</protein>
<dbReference type="EMBL" id="QPKV01000004">
    <property type="protein sequence ID" value="RDC56224.1"/>
    <property type="molecule type" value="Genomic_DNA"/>
</dbReference>
<dbReference type="Pfam" id="PF01531">
    <property type="entry name" value="Glyco_transf_11"/>
    <property type="match status" value="1"/>
</dbReference>
<dbReference type="PANTHER" id="PTHR11927">
    <property type="entry name" value="GALACTOSIDE 2-L-FUCOSYLTRANSFERASE"/>
    <property type="match status" value="1"/>
</dbReference>
<dbReference type="Gene3D" id="3.40.50.11350">
    <property type="match status" value="1"/>
</dbReference>
<reference evidence="3 4" key="1">
    <citation type="submission" date="2018-07" db="EMBL/GenBank/DDBJ databases">
        <title>Pedobacter sp. nov., isolated from soil.</title>
        <authorList>
            <person name="Zhou L.Y."/>
            <person name="Du Z.J."/>
        </authorList>
    </citation>
    <scope>NUCLEOTIDE SEQUENCE [LARGE SCALE GENOMIC DNA]</scope>
    <source>
        <strain evidence="3 4">JDX94</strain>
    </source>
</reference>
<dbReference type="AlphaFoldDB" id="A0A369PUM5"/>
<accession>A0A369PUM5</accession>
<dbReference type="InterPro" id="IPR002516">
    <property type="entry name" value="Glyco_trans_11"/>
</dbReference>
<dbReference type="CDD" id="cd11301">
    <property type="entry name" value="Fut1_Fut2_like"/>
    <property type="match status" value="1"/>
</dbReference>